<evidence type="ECO:0008006" key="3">
    <source>
        <dbReference type="Google" id="ProtNLM"/>
    </source>
</evidence>
<accession>A0A2H3D1V1</accession>
<organism evidence="1 2">
    <name type="scientific">Armillaria gallica</name>
    <name type="common">Bulbous honey fungus</name>
    <name type="synonym">Armillaria bulbosa</name>
    <dbReference type="NCBI Taxonomy" id="47427"/>
    <lineage>
        <taxon>Eukaryota</taxon>
        <taxon>Fungi</taxon>
        <taxon>Dikarya</taxon>
        <taxon>Basidiomycota</taxon>
        <taxon>Agaricomycotina</taxon>
        <taxon>Agaricomycetes</taxon>
        <taxon>Agaricomycetidae</taxon>
        <taxon>Agaricales</taxon>
        <taxon>Marasmiineae</taxon>
        <taxon>Physalacriaceae</taxon>
        <taxon>Armillaria</taxon>
    </lineage>
</organism>
<dbReference type="OrthoDB" id="3054814at2759"/>
<dbReference type="Proteomes" id="UP000217790">
    <property type="component" value="Unassembled WGS sequence"/>
</dbReference>
<keyword evidence="2" id="KW-1185">Reference proteome</keyword>
<proteinExistence type="predicted"/>
<evidence type="ECO:0000313" key="2">
    <source>
        <dbReference type="Proteomes" id="UP000217790"/>
    </source>
</evidence>
<dbReference type="AlphaFoldDB" id="A0A2H3D1V1"/>
<dbReference type="InParanoid" id="A0A2H3D1V1"/>
<dbReference type="EMBL" id="KZ293675">
    <property type="protein sequence ID" value="PBK88060.1"/>
    <property type="molecule type" value="Genomic_DNA"/>
</dbReference>
<sequence length="216" mass="24616">MAHVTVNHLVQTTFVCCLRVQHAAFSTSNQKSDRDHDVLRAIPNYPVPLSSANHQWLQTDTIGLENDITFLKQQTRRLRAYLSDLRRARKRKEFQLECRKSNITPIWSMPVGEIITLTTDDDNGDGLDTHHSTPWVSSHACRLWRNVALSTAAPWSPVYVDDTTRGRNHPFAVQLLQLYLARSKEIPYPSVSILRTKLMPSLTASFPITPDSIRKS</sequence>
<reference evidence="2" key="1">
    <citation type="journal article" date="2017" name="Nat. Ecol. Evol.">
        <title>Genome expansion and lineage-specific genetic innovations in the forest pathogenic fungi Armillaria.</title>
        <authorList>
            <person name="Sipos G."/>
            <person name="Prasanna A.N."/>
            <person name="Walter M.C."/>
            <person name="O'Connor E."/>
            <person name="Balint B."/>
            <person name="Krizsan K."/>
            <person name="Kiss B."/>
            <person name="Hess J."/>
            <person name="Varga T."/>
            <person name="Slot J."/>
            <person name="Riley R."/>
            <person name="Boka B."/>
            <person name="Rigling D."/>
            <person name="Barry K."/>
            <person name="Lee J."/>
            <person name="Mihaltcheva S."/>
            <person name="LaButti K."/>
            <person name="Lipzen A."/>
            <person name="Waldron R."/>
            <person name="Moloney N.M."/>
            <person name="Sperisen C."/>
            <person name="Kredics L."/>
            <person name="Vagvoelgyi C."/>
            <person name="Patrignani A."/>
            <person name="Fitzpatrick D."/>
            <person name="Nagy I."/>
            <person name="Doyle S."/>
            <person name="Anderson J.B."/>
            <person name="Grigoriev I.V."/>
            <person name="Gueldener U."/>
            <person name="Muensterkoetter M."/>
            <person name="Nagy L.G."/>
        </authorList>
    </citation>
    <scope>NUCLEOTIDE SEQUENCE [LARGE SCALE GENOMIC DNA]</scope>
    <source>
        <strain evidence="2">Ar21-2</strain>
    </source>
</reference>
<name>A0A2H3D1V1_ARMGA</name>
<evidence type="ECO:0000313" key="1">
    <source>
        <dbReference type="EMBL" id="PBK88060.1"/>
    </source>
</evidence>
<gene>
    <name evidence="1" type="ORF">ARMGADRAFT_440552</name>
</gene>
<protein>
    <recommendedName>
        <fullName evidence="3">F-box domain-containing protein</fullName>
    </recommendedName>
</protein>
<dbReference type="STRING" id="47427.A0A2H3D1V1"/>